<dbReference type="GO" id="GO:0012505">
    <property type="term" value="C:endomembrane system"/>
    <property type="evidence" value="ECO:0007669"/>
    <property type="project" value="UniProtKB-SubCell"/>
</dbReference>
<feature type="transmembrane region" description="Helical" evidence="10">
    <location>
        <begin position="80"/>
        <end position="101"/>
    </location>
</feature>
<evidence type="ECO:0000256" key="3">
    <source>
        <dbReference type="ARBA" id="ARBA00022692"/>
    </source>
</evidence>
<feature type="domain" description="Cation-transporting P-type ATPase N-terminal" evidence="11">
    <location>
        <begin position="3"/>
        <end position="76"/>
    </location>
</feature>
<keyword evidence="6" id="KW-0460">Magnesium</keyword>
<reference evidence="12 13" key="1">
    <citation type="submission" date="2006-10" db="EMBL/GenBank/DDBJ databases">
        <title>Complete sequence of Methanosaeta thermophila PT.</title>
        <authorList>
            <consortium name="US DOE Joint Genome Institute"/>
            <person name="Copeland A."/>
            <person name="Lucas S."/>
            <person name="Lapidus A."/>
            <person name="Barry K."/>
            <person name="Detter J.C."/>
            <person name="Glavina del Rio T."/>
            <person name="Hammon N."/>
            <person name="Israni S."/>
            <person name="Pitluck S."/>
            <person name="Chain P."/>
            <person name="Malfatti S."/>
            <person name="Shin M."/>
            <person name="Vergez L."/>
            <person name="Schmutz J."/>
            <person name="Larimer F."/>
            <person name="Land M."/>
            <person name="Hauser L."/>
            <person name="Kyrpides N."/>
            <person name="Kim E."/>
            <person name="Smith K.S."/>
            <person name="Ingram-Smith C."/>
            <person name="Richardson P."/>
        </authorList>
    </citation>
    <scope>NUCLEOTIDE SEQUENCE [LARGE SCALE GENOMIC DNA]</scope>
    <source>
        <strain evidence="13">DSM 6194 / JCM 14653 / NBRC 101360 / PT</strain>
    </source>
</reference>
<dbReference type="InterPro" id="IPR059000">
    <property type="entry name" value="ATPase_P-type_domA"/>
</dbReference>
<dbReference type="HOGENOM" id="CLU_002360_3_0_2"/>
<dbReference type="GeneID" id="4462713"/>
<dbReference type="InterPro" id="IPR004014">
    <property type="entry name" value="ATPase_P-typ_cation-transptr_N"/>
</dbReference>
<keyword evidence="8 10" id="KW-1133">Transmembrane helix</keyword>
<evidence type="ECO:0000256" key="8">
    <source>
        <dbReference type="ARBA" id="ARBA00022989"/>
    </source>
</evidence>
<dbReference type="RefSeq" id="WP_011695570.1">
    <property type="nucleotide sequence ID" value="NC_008553.1"/>
</dbReference>
<dbReference type="Pfam" id="PF00690">
    <property type="entry name" value="Cation_ATPase_N"/>
    <property type="match status" value="1"/>
</dbReference>
<dbReference type="GO" id="GO:0016020">
    <property type="term" value="C:membrane"/>
    <property type="evidence" value="ECO:0007669"/>
    <property type="project" value="InterPro"/>
</dbReference>
<evidence type="ECO:0000256" key="4">
    <source>
        <dbReference type="ARBA" id="ARBA00022741"/>
    </source>
</evidence>
<evidence type="ECO:0000313" key="13">
    <source>
        <dbReference type="Proteomes" id="UP000000674"/>
    </source>
</evidence>
<feature type="transmembrane region" description="Helical" evidence="10">
    <location>
        <begin position="243"/>
        <end position="263"/>
    </location>
</feature>
<dbReference type="AlphaFoldDB" id="A0B648"/>
<dbReference type="SFLD" id="SFLDG00002">
    <property type="entry name" value="C1.7:_P-type_atpase_like"/>
    <property type="match status" value="1"/>
</dbReference>
<dbReference type="Proteomes" id="UP000000674">
    <property type="component" value="Chromosome"/>
</dbReference>
<evidence type="ECO:0000313" key="12">
    <source>
        <dbReference type="EMBL" id="ABK14172.1"/>
    </source>
</evidence>
<evidence type="ECO:0000259" key="11">
    <source>
        <dbReference type="SMART" id="SM00831"/>
    </source>
</evidence>
<dbReference type="EMBL" id="CP000477">
    <property type="protein sequence ID" value="ABK14172.1"/>
    <property type="molecule type" value="Genomic_DNA"/>
</dbReference>
<feature type="transmembrane region" description="Helical" evidence="10">
    <location>
        <begin position="782"/>
        <end position="800"/>
    </location>
</feature>
<name>A0B648_METTP</name>
<dbReference type="Gene3D" id="3.40.1110.10">
    <property type="entry name" value="Calcium-transporting ATPase, cytoplasmic domain N"/>
    <property type="match status" value="1"/>
</dbReference>
<evidence type="ECO:0000256" key="7">
    <source>
        <dbReference type="ARBA" id="ARBA00022967"/>
    </source>
</evidence>
<dbReference type="SFLD" id="SFLDS00003">
    <property type="entry name" value="Haloacid_Dehalogenase"/>
    <property type="match status" value="1"/>
</dbReference>
<dbReference type="InterPro" id="IPR023298">
    <property type="entry name" value="ATPase_P-typ_TM_dom_sf"/>
</dbReference>
<evidence type="ECO:0000256" key="2">
    <source>
        <dbReference type="ARBA" id="ARBA00022553"/>
    </source>
</evidence>
<dbReference type="InterPro" id="IPR001757">
    <property type="entry name" value="P_typ_ATPase"/>
</dbReference>
<dbReference type="PRINTS" id="PR00119">
    <property type="entry name" value="CATATPASE"/>
</dbReference>
<dbReference type="Pfam" id="PF00689">
    <property type="entry name" value="Cation_ATPase_C"/>
    <property type="match status" value="1"/>
</dbReference>
<dbReference type="SUPFAM" id="SSF56784">
    <property type="entry name" value="HAD-like"/>
    <property type="match status" value="1"/>
</dbReference>
<dbReference type="Pfam" id="PF00122">
    <property type="entry name" value="E1-E2_ATPase"/>
    <property type="match status" value="1"/>
</dbReference>
<comment type="subcellular location">
    <subcellularLocation>
        <location evidence="1">Endomembrane system</location>
        <topology evidence="1">Multi-pass membrane protein</topology>
    </subcellularLocation>
</comment>
<evidence type="ECO:0000256" key="9">
    <source>
        <dbReference type="ARBA" id="ARBA00023136"/>
    </source>
</evidence>
<keyword evidence="5" id="KW-0067">ATP-binding</keyword>
<accession>A0B648</accession>
<dbReference type="GO" id="GO:0005524">
    <property type="term" value="F:ATP binding"/>
    <property type="evidence" value="ECO:0007669"/>
    <property type="project" value="UniProtKB-KW"/>
</dbReference>
<evidence type="ECO:0000256" key="5">
    <source>
        <dbReference type="ARBA" id="ARBA00022840"/>
    </source>
</evidence>
<dbReference type="PROSITE" id="PS00154">
    <property type="entry name" value="ATPASE_E1_E2"/>
    <property type="match status" value="1"/>
</dbReference>
<dbReference type="KEGG" id="mtp:Mthe_0379"/>
<sequence length="885" mass="95569">MANWHALPPEEALKLLNSGPDGLTDAEAASRLERFGPNDLARISGPGPVRILLRQFENYMVIVLMAAAVISWLSGERSNAIVVLGILLFIAILGFVQEYRAERAMEALRKMVAPEARVFRSGKLITLPARDLVPGDLIYLEAGDIIPADARILDAAALKTVESSLTGESTPVRKSPDPVEEGAPLADRSSMVFMGTMVIYGNGKAVVTSTGSDTEIGRISGMIQETPAEPPLKIRLQQLSKSLAVLVFIAALVVFSIQVYRGYPVLDTLLIAAALAVAGIPEALPFVVTLALAYGTQSMARRNAIVRRLPAVETLGSTTVICTDKTGTLTRGEMTVREVWCGCRVEVTGSGYVPEGVFRVNGSEIDLGSDAAVRETIITGALCNNSEIVFEDGWHVVGDPTEGALIVLARKAGLDVREMCREVTEYPFASDTRRMTTVHECDSGLRVSMKGAVEVVLERCAYMMDSTGLKPLTDVDRRRILEIADEMAGRALRVLAAAFKRIESEEPDREVLESDLIFTGLFGMMDPPRDEVCGAIDVCKKAGIRPVMITGDHKRTAEAIASELRMLNGEVLDGSELDSMSDQELSDRIERISVFSRATAEHKMRIIKALKEHGHVVAMTGDGVNDAPALRSADIGIAMGRTGTDVSKEASDMVLADDNFATIVAAVEEGRRIYENIRKASSYMLAVTFAEVAVILIAVLVGLPAPLLALQILWINVVAEDFPAIGLAVEPARSGIMNERPRNPKEPILSRDLLIYTIGTSAAMLIGTLGLFLLNIDGGLGYARTVAFASLGICAIYNAYSSRSFHHSVLQMNPMGNRKLLAGIVTSLASVLMVIYVPVFQGAFETLPLTMNSWLQVWLVSTIVIVVAEVLKRSMLKASKTCASH</sequence>
<keyword evidence="13" id="KW-1185">Reference proteome</keyword>
<keyword evidence="3 10" id="KW-0812">Transmembrane</keyword>
<protein>
    <submittedName>
        <fullName evidence="12">ATPase, P-type (Transporting), HAD superfamily, subfamily IC</fullName>
    </submittedName>
</protein>
<feature type="transmembrane region" description="Helical" evidence="10">
    <location>
        <begin position="753"/>
        <end position="776"/>
    </location>
</feature>
<dbReference type="InterPro" id="IPR044492">
    <property type="entry name" value="P_typ_ATPase_HD_dom"/>
</dbReference>
<dbReference type="Gene3D" id="2.70.150.10">
    <property type="entry name" value="Calcium-transporting ATPase, cytoplasmic transduction domain A"/>
    <property type="match status" value="1"/>
</dbReference>
<dbReference type="PANTHER" id="PTHR42861">
    <property type="entry name" value="CALCIUM-TRANSPORTING ATPASE"/>
    <property type="match status" value="1"/>
</dbReference>
<dbReference type="InterPro" id="IPR023299">
    <property type="entry name" value="ATPase_P-typ_cyto_dom_N"/>
</dbReference>
<dbReference type="SFLD" id="SFLDF00027">
    <property type="entry name" value="p-type_atpase"/>
    <property type="match status" value="1"/>
</dbReference>
<dbReference type="FunFam" id="3.40.50.1000:FF:000028">
    <property type="entry name" value="Calcium-transporting P-type ATPase, putative"/>
    <property type="match status" value="1"/>
</dbReference>
<dbReference type="SUPFAM" id="SSF81665">
    <property type="entry name" value="Calcium ATPase, transmembrane domain M"/>
    <property type="match status" value="1"/>
</dbReference>
<evidence type="ECO:0000256" key="10">
    <source>
        <dbReference type="SAM" id="Phobius"/>
    </source>
</evidence>
<dbReference type="SMART" id="SM00831">
    <property type="entry name" value="Cation_ATPase_N"/>
    <property type="match status" value="1"/>
</dbReference>
<dbReference type="SUPFAM" id="SSF81653">
    <property type="entry name" value="Calcium ATPase, transduction domain A"/>
    <property type="match status" value="1"/>
</dbReference>
<dbReference type="InterPro" id="IPR023214">
    <property type="entry name" value="HAD_sf"/>
</dbReference>
<dbReference type="FunFam" id="2.70.150.10:FF:000160">
    <property type="entry name" value="Sarcoplasmic/endoplasmic reticulum calcium ATPase 1"/>
    <property type="match status" value="1"/>
</dbReference>
<dbReference type="InterPro" id="IPR036412">
    <property type="entry name" value="HAD-like_sf"/>
</dbReference>
<feature type="transmembrane region" description="Helical" evidence="10">
    <location>
        <begin position="820"/>
        <end position="841"/>
    </location>
</feature>
<organism evidence="12 13">
    <name type="scientific">Methanothrix thermoacetophila (strain DSM 6194 / JCM 14653 / NBRC 101360 / PT)</name>
    <name type="common">Methanosaeta thermophila</name>
    <dbReference type="NCBI Taxonomy" id="349307"/>
    <lineage>
        <taxon>Archaea</taxon>
        <taxon>Methanobacteriati</taxon>
        <taxon>Methanobacteriota</taxon>
        <taxon>Stenosarchaea group</taxon>
        <taxon>Methanomicrobia</taxon>
        <taxon>Methanotrichales</taxon>
        <taxon>Methanotrichaceae</taxon>
        <taxon>Methanothrix</taxon>
    </lineage>
</organism>
<keyword evidence="9 10" id="KW-0472">Membrane</keyword>
<feature type="transmembrane region" description="Helical" evidence="10">
    <location>
        <begin position="682"/>
        <end position="703"/>
    </location>
</feature>
<dbReference type="Pfam" id="PF13246">
    <property type="entry name" value="Cation_ATPase"/>
    <property type="match status" value="1"/>
</dbReference>
<feature type="transmembrane region" description="Helical" evidence="10">
    <location>
        <begin position="853"/>
        <end position="871"/>
    </location>
</feature>
<keyword evidence="2" id="KW-0597">Phosphoprotein</keyword>
<dbReference type="SUPFAM" id="SSF81660">
    <property type="entry name" value="Metal cation-transporting ATPase, ATP-binding domain N"/>
    <property type="match status" value="1"/>
</dbReference>
<dbReference type="GO" id="GO:0016887">
    <property type="term" value="F:ATP hydrolysis activity"/>
    <property type="evidence" value="ECO:0007669"/>
    <property type="project" value="InterPro"/>
</dbReference>
<feature type="transmembrane region" description="Helical" evidence="10">
    <location>
        <begin position="709"/>
        <end position="732"/>
    </location>
</feature>
<evidence type="ECO:0000256" key="1">
    <source>
        <dbReference type="ARBA" id="ARBA00004127"/>
    </source>
</evidence>
<dbReference type="InterPro" id="IPR006068">
    <property type="entry name" value="ATPase_P-typ_cation-transptr_C"/>
</dbReference>
<feature type="transmembrane region" description="Helical" evidence="10">
    <location>
        <begin position="269"/>
        <end position="294"/>
    </location>
</feature>
<dbReference type="OrthoDB" id="8588at2157"/>
<dbReference type="Gene3D" id="1.20.1110.10">
    <property type="entry name" value="Calcium-transporting ATPase, transmembrane domain"/>
    <property type="match status" value="1"/>
</dbReference>
<dbReference type="NCBIfam" id="TIGR01494">
    <property type="entry name" value="ATPase_P-type"/>
    <property type="match status" value="2"/>
</dbReference>
<dbReference type="PRINTS" id="PR00120">
    <property type="entry name" value="HATPASE"/>
</dbReference>
<dbReference type="Gene3D" id="3.40.50.1000">
    <property type="entry name" value="HAD superfamily/HAD-like"/>
    <property type="match status" value="1"/>
</dbReference>
<evidence type="ECO:0000256" key="6">
    <source>
        <dbReference type="ARBA" id="ARBA00022842"/>
    </source>
</evidence>
<dbReference type="STRING" id="349307.Mthe_0379"/>
<dbReference type="InterPro" id="IPR018303">
    <property type="entry name" value="ATPase_P-typ_P_site"/>
</dbReference>
<feature type="transmembrane region" description="Helical" evidence="10">
    <location>
        <begin position="56"/>
        <end position="74"/>
    </location>
</feature>
<keyword evidence="7" id="KW-1278">Translocase</keyword>
<keyword evidence="4" id="KW-0547">Nucleotide-binding</keyword>
<dbReference type="InterPro" id="IPR008250">
    <property type="entry name" value="ATPase_P-typ_transduc_dom_A_sf"/>
</dbReference>
<gene>
    <name evidence="12" type="ordered locus">Mthe_0379</name>
</gene>
<proteinExistence type="predicted"/>